<keyword evidence="2" id="KW-0680">Restriction system</keyword>
<dbReference type="GO" id="GO:0003677">
    <property type="term" value="F:DNA binding"/>
    <property type="evidence" value="ECO:0007669"/>
    <property type="project" value="UniProtKB-KW"/>
</dbReference>
<name>A0A918LVP1_9ACTN</name>
<reference evidence="5" key="2">
    <citation type="submission" date="2020-09" db="EMBL/GenBank/DDBJ databases">
        <authorList>
            <person name="Sun Q."/>
            <person name="Ohkuma M."/>
        </authorList>
    </citation>
    <scope>NUCLEOTIDE SEQUENCE</scope>
    <source>
        <strain evidence="5">JCM 4125</strain>
    </source>
</reference>
<feature type="domain" description="Type I restriction modification DNA specificity" evidence="4">
    <location>
        <begin position="204"/>
        <end position="364"/>
    </location>
</feature>
<dbReference type="PANTHER" id="PTHR30408:SF12">
    <property type="entry name" value="TYPE I RESTRICTION ENZYME MJAVIII SPECIFICITY SUBUNIT"/>
    <property type="match status" value="1"/>
</dbReference>
<comment type="similarity">
    <text evidence="1">Belongs to the type-I restriction system S methylase family.</text>
</comment>
<organism evidence="5 6">
    <name type="scientific">Streptomyces phaeofaciens</name>
    <dbReference type="NCBI Taxonomy" id="68254"/>
    <lineage>
        <taxon>Bacteria</taxon>
        <taxon>Bacillati</taxon>
        <taxon>Actinomycetota</taxon>
        <taxon>Actinomycetes</taxon>
        <taxon>Kitasatosporales</taxon>
        <taxon>Streptomycetaceae</taxon>
        <taxon>Streptomyces</taxon>
    </lineage>
</organism>
<dbReference type="SUPFAM" id="SSF116734">
    <property type="entry name" value="DNA methylase specificity domain"/>
    <property type="match status" value="2"/>
</dbReference>
<dbReference type="RefSeq" id="WP_189712890.1">
    <property type="nucleotide sequence ID" value="NZ_BMSA01000012.1"/>
</dbReference>
<dbReference type="GO" id="GO:0009307">
    <property type="term" value="P:DNA restriction-modification system"/>
    <property type="evidence" value="ECO:0007669"/>
    <property type="project" value="UniProtKB-KW"/>
</dbReference>
<dbReference type="EMBL" id="BMSA01000012">
    <property type="protein sequence ID" value="GGT60404.1"/>
    <property type="molecule type" value="Genomic_DNA"/>
</dbReference>
<protein>
    <recommendedName>
        <fullName evidence="4">Type I restriction modification DNA specificity domain-containing protein</fullName>
    </recommendedName>
</protein>
<dbReference type="Pfam" id="PF01420">
    <property type="entry name" value="Methylase_S"/>
    <property type="match status" value="2"/>
</dbReference>
<proteinExistence type="inferred from homology"/>
<dbReference type="Gene3D" id="3.90.220.20">
    <property type="entry name" value="DNA methylase specificity domains"/>
    <property type="match status" value="2"/>
</dbReference>
<dbReference type="AlphaFoldDB" id="A0A918LVP1"/>
<evidence type="ECO:0000256" key="2">
    <source>
        <dbReference type="ARBA" id="ARBA00022747"/>
    </source>
</evidence>
<dbReference type="PANTHER" id="PTHR30408">
    <property type="entry name" value="TYPE-1 RESTRICTION ENZYME ECOKI SPECIFICITY PROTEIN"/>
    <property type="match status" value="1"/>
</dbReference>
<comment type="caution">
    <text evidence="5">The sequence shown here is derived from an EMBL/GenBank/DDBJ whole genome shotgun (WGS) entry which is preliminary data.</text>
</comment>
<reference evidence="5" key="1">
    <citation type="journal article" date="2014" name="Int. J. Syst. Evol. Microbiol.">
        <title>Complete genome sequence of Corynebacterium casei LMG S-19264T (=DSM 44701T), isolated from a smear-ripened cheese.</title>
        <authorList>
            <consortium name="US DOE Joint Genome Institute (JGI-PGF)"/>
            <person name="Walter F."/>
            <person name="Albersmeier A."/>
            <person name="Kalinowski J."/>
            <person name="Ruckert C."/>
        </authorList>
    </citation>
    <scope>NUCLEOTIDE SEQUENCE</scope>
    <source>
        <strain evidence="5">JCM 4125</strain>
    </source>
</reference>
<evidence type="ECO:0000313" key="5">
    <source>
        <dbReference type="EMBL" id="GGT60404.1"/>
    </source>
</evidence>
<dbReference type="InterPro" id="IPR044946">
    <property type="entry name" value="Restrct_endonuc_typeI_TRD_sf"/>
</dbReference>
<keyword evidence="6" id="KW-1185">Reference proteome</keyword>
<dbReference type="InterPro" id="IPR052021">
    <property type="entry name" value="Type-I_RS_S_subunit"/>
</dbReference>
<keyword evidence="3" id="KW-0238">DNA-binding</keyword>
<evidence type="ECO:0000256" key="3">
    <source>
        <dbReference type="ARBA" id="ARBA00023125"/>
    </source>
</evidence>
<evidence type="ECO:0000259" key="4">
    <source>
        <dbReference type="Pfam" id="PF01420"/>
    </source>
</evidence>
<feature type="domain" description="Type I restriction modification DNA specificity" evidence="4">
    <location>
        <begin position="90"/>
        <end position="178"/>
    </location>
</feature>
<dbReference type="Proteomes" id="UP000646776">
    <property type="component" value="Unassembled WGS sequence"/>
</dbReference>
<evidence type="ECO:0000313" key="6">
    <source>
        <dbReference type="Proteomes" id="UP000646776"/>
    </source>
</evidence>
<dbReference type="CDD" id="cd17293">
    <property type="entry name" value="RMtype1_S_Ppo21ORF8840P_TRD1-CR1_like"/>
    <property type="match status" value="1"/>
</dbReference>
<dbReference type="InterPro" id="IPR000055">
    <property type="entry name" value="Restrct_endonuc_typeI_TRD"/>
</dbReference>
<accession>A0A918LVP1</accession>
<evidence type="ECO:0000256" key="1">
    <source>
        <dbReference type="ARBA" id="ARBA00010923"/>
    </source>
</evidence>
<gene>
    <name evidence="5" type="ORF">GCM10010226_42340</name>
</gene>
<sequence length="403" mass="44478">MTELRRPLLEDLVREVKPGFACGEVDPNGIFQVRMNNVTKSGDIDLGKQRRVPRNHPGVAKNKLLAGDVLFNATNSPDLVGKTLFWSGLDEEAVYSNHFQRIRTDGEKLDPAYLSRWLSCQFESGIFRGLCKQWVNQATVSKESLLALRVPLPPLPEQRRIAAVLDQVDTLRAKRREAIALLDDLAQSIFLDMFGDPASCNALWDRKTIGELGVVVTGNTPSRARPENYGEGIEWIKTDNIRPPELNPSQAAEHLTVAGEKAGRVVPAESILVTCIAGSPASIGNAVLAGRRVAINQQINAFISQDPLPRFMLEQIRVGKALIQQKSTGAMTGLVNKTQFSSISLMVPPMSRQQEFVCRVECVDSQRARNVRHLAALDELFSSLQHRAFSGTLWDHEAPGEAA</sequence>